<name>A0A5M6ZIS8_9PROT</name>
<evidence type="ECO:0000256" key="3">
    <source>
        <dbReference type="ARBA" id="ARBA00022723"/>
    </source>
</evidence>
<dbReference type="Gene3D" id="3.30.2010.10">
    <property type="entry name" value="Metalloproteases ('zincins'), catalytic domain"/>
    <property type="match status" value="1"/>
</dbReference>
<protein>
    <submittedName>
        <fullName evidence="9">M48 family metalloprotease</fullName>
    </submittedName>
</protein>
<keyword evidence="6 9" id="KW-0482">Metalloprotease</keyword>
<organism evidence="9 10">
    <name type="scientific">Alkalicaulis satelles</name>
    <dbReference type="NCBI Taxonomy" id="2609175"/>
    <lineage>
        <taxon>Bacteria</taxon>
        <taxon>Pseudomonadati</taxon>
        <taxon>Pseudomonadota</taxon>
        <taxon>Alphaproteobacteria</taxon>
        <taxon>Maricaulales</taxon>
        <taxon>Maricaulaceae</taxon>
        <taxon>Alkalicaulis</taxon>
    </lineage>
</organism>
<evidence type="ECO:0000256" key="2">
    <source>
        <dbReference type="ARBA" id="ARBA00022670"/>
    </source>
</evidence>
<dbReference type="GO" id="GO:0046872">
    <property type="term" value="F:metal ion binding"/>
    <property type="evidence" value="ECO:0007669"/>
    <property type="project" value="UniProtKB-KW"/>
</dbReference>
<dbReference type="PROSITE" id="PS51257">
    <property type="entry name" value="PROKAR_LIPOPROTEIN"/>
    <property type="match status" value="1"/>
</dbReference>
<evidence type="ECO:0000313" key="10">
    <source>
        <dbReference type="Proteomes" id="UP000325122"/>
    </source>
</evidence>
<dbReference type="GO" id="GO:0004222">
    <property type="term" value="F:metalloendopeptidase activity"/>
    <property type="evidence" value="ECO:0007669"/>
    <property type="project" value="InterPro"/>
</dbReference>
<evidence type="ECO:0000259" key="8">
    <source>
        <dbReference type="PROSITE" id="PS51781"/>
    </source>
</evidence>
<evidence type="ECO:0000256" key="5">
    <source>
        <dbReference type="ARBA" id="ARBA00022833"/>
    </source>
</evidence>
<evidence type="ECO:0000256" key="4">
    <source>
        <dbReference type="ARBA" id="ARBA00022801"/>
    </source>
</evidence>
<keyword evidence="4" id="KW-0378">Hydrolase</keyword>
<keyword evidence="3" id="KW-0479">Metal-binding</keyword>
<proteinExistence type="predicted"/>
<feature type="signal peptide" evidence="7">
    <location>
        <begin position="1"/>
        <end position="24"/>
    </location>
</feature>
<dbReference type="PANTHER" id="PTHR22726:SF8">
    <property type="entry name" value="METALLOPROTEASE YCAL"/>
    <property type="match status" value="1"/>
</dbReference>
<evidence type="ECO:0000256" key="7">
    <source>
        <dbReference type="SAM" id="SignalP"/>
    </source>
</evidence>
<dbReference type="PANTHER" id="PTHR22726">
    <property type="entry name" value="METALLOENDOPEPTIDASE OMA1"/>
    <property type="match status" value="1"/>
</dbReference>
<dbReference type="Pfam" id="PF08239">
    <property type="entry name" value="SH3_3"/>
    <property type="match status" value="1"/>
</dbReference>
<comment type="cofactor">
    <cofactor evidence="1">
        <name>Zn(2+)</name>
        <dbReference type="ChEBI" id="CHEBI:29105"/>
    </cofactor>
</comment>
<accession>A0A5M6ZIS8</accession>
<dbReference type="InterPro" id="IPR001915">
    <property type="entry name" value="Peptidase_M48"/>
</dbReference>
<keyword evidence="5" id="KW-0862">Zinc</keyword>
<reference evidence="9 10" key="1">
    <citation type="submission" date="2019-09" db="EMBL/GenBank/DDBJ databases">
        <authorList>
            <person name="Kevbrin V."/>
            <person name="Grouzdev D.S."/>
        </authorList>
    </citation>
    <scope>NUCLEOTIDE SEQUENCE [LARGE SCALE GENOMIC DNA]</scope>
    <source>
        <strain evidence="9 10">G-192</strain>
    </source>
</reference>
<keyword evidence="10" id="KW-1185">Reference proteome</keyword>
<dbReference type="GO" id="GO:0016020">
    <property type="term" value="C:membrane"/>
    <property type="evidence" value="ECO:0007669"/>
    <property type="project" value="TreeGrafter"/>
</dbReference>
<feature type="domain" description="SH3b" evidence="8">
    <location>
        <begin position="599"/>
        <end position="663"/>
    </location>
</feature>
<evidence type="ECO:0000256" key="1">
    <source>
        <dbReference type="ARBA" id="ARBA00001947"/>
    </source>
</evidence>
<dbReference type="InterPro" id="IPR051156">
    <property type="entry name" value="Mito/Outer_Membr_Metalloprot"/>
</dbReference>
<dbReference type="AlphaFoldDB" id="A0A5M6ZIS8"/>
<evidence type="ECO:0000256" key="6">
    <source>
        <dbReference type="ARBA" id="ARBA00023049"/>
    </source>
</evidence>
<dbReference type="PROSITE" id="PS51781">
    <property type="entry name" value="SH3B"/>
    <property type="match status" value="1"/>
</dbReference>
<dbReference type="Pfam" id="PF01435">
    <property type="entry name" value="Peptidase_M48"/>
    <property type="match status" value="1"/>
</dbReference>
<keyword evidence="7" id="KW-0732">Signal</keyword>
<dbReference type="GO" id="GO:0051603">
    <property type="term" value="P:proteolysis involved in protein catabolic process"/>
    <property type="evidence" value="ECO:0007669"/>
    <property type="project" value="TreeGrafter"/>
</dbReference>
<dbReference type="Gene3D" id="2.30.30.40">
    <property type="entry name" value="SH3 Domains"/>
    <property type="match status" value="1"/>
</dbReference>
<dbReference type="RefSeq" id="WP_150023192.1">
    <property type="nucleotide sequence ID" value="NZ_VWOJ01000002.1"/>
</dbReference>
<dbReference type="EMBL" id="VWOJ01000002">
    <property type="protein sequence ID" value="KAA5803925.1"/>
    <property type="molecule type" value="Genomic_DNA"/>
</dbReference>
<evidence type="ECO:0000313" key="9">
    <source>
        <dbReference type="EMBL" id="KAA5803925.1"/>
    </source>
</evidence>
<dbReference type="InterPro" id="IPR003646">
    <property type="entry name" value="SH3-like_bac-type"/>
</dbReference>
<dbReference type="Proteomes" id="UP000325122">
    <property type="component" value="Unassembled WGS sequence"/>
</dbReference>
<keyword evidence="2 9" id="KW-0645">Protease</keyword>
<feature type="chain" id="PRO_5024412677" evidence="7">
    <location>
        <begin position="25"/>
        <end position="671"/>
    </location>
</feature>
<comment type="caution">
    <text evidence="9">The sequence shown here is derived from an EMBL/GenBank/DDBJ whole genome shotgun (WGS) entry which is preliminary data.</text>
</comment>
<gene>
    <name evidence="9" type="ORF">F1654_09015</name>
</gene>
<sequence>MPMRFLMRAAPFAGAFLLSACATTADPSLSRSFVNQAMEARVSDNIHNQPEVLSEWRTLNANPQGITRALQREQVLHGAPSQPPALISRTVDSVFRRVAAAAPDGSAAHIQLIVNDCSDYGAEAVSSGFIRLCRGVVERAETEDELAFVIAHEMSHLILGHERADSRIAAMADYTRMGTGLVMGTDAVQSRLQNIGLNDEWTQRVTAFSTNIGGHLAGSIGQREVPMQEKAADLYGLDLLAAAGYSPEIALAAFSHMADNRNSATSSADGMRVMKILTGETVATRDFGDAHPDLSERRQLARNYVARHYPDFSPSTPVPWHPEAEPGAASPAEIAQVQLYFQAFRQAGLAIYEAAYARQLENQNDQAGHQEACASATLRMRHALINGGEFDRDLRRRALAIGYVCEDGNLLNNPMAGLSSSDQAGIEALFDVASAALVVDNTRMYNESSQALLARVVPGDTYEPVVQYFFRVGDERNAGAARRECRTQVSRGYNERISELDGQIRQARQANSGTELLQNQRTRVREQRDAALTSRCDTPYERIEASMRSMLDANRNNRRGLAAHAAANGGYIRELSRMAEARAIDNPEELRANFVRDPEGPATLRAASTVNMRAGPGTQHRVVGQLRAGAAAQSLDIVQGGWVLVRSGRTQGWVRRDFIQPLPGAARATAA</sequence>